<accession>A0ACC0VI63</accession>
<organism evidence="1 2">
    <name type="scientific">Peronosclerospora sorghi</name>
    <dbReference type="NCBI Taxonomy" id="230839"/>
    <lineage>
        <taxon>Eukaryota</taxon>
        <taxon>Sar</taxon>
        <taxon>Stramenopiles</taxon>
        <taxon>Oomycota</taxon>
        <taxon>Peronosporomycetes</taxon>
        <taxon>Peronosporales</taxon>
        <taxon>Peronosporaceae</taxon>
        <taxon>Peronosclerospora</taxon>
    </lineage>
</organism>
<reference evidence="1 2" key="1">
    <citation type="journal article" date="2022" name="bioRxiv">
        <title>The genome of the oomycete Peronosclerospora sorghi, a cosmopolitan pathogen of maize and sorghum, is inflated with dispersed pseudogenes.</title>
        <authorList>
            <person name="Fletcher K."/>
            <person name="Martin F."/>
            <person name="Isakeit T."/>
            <person name="Cavanaugh K."/>
            <person name="Magill C."/>
            <person name="Michelmore R."/>
        </authorList>
    </citation>
    <scope>NUCLEOTIDE SEQUENCE [LARGE SCALE GENOMIC DNA]</scope>
    <source>
        <strain evidence="1">P6</strain>
    </source>
</reference>
<gene>
    <name evidence="1" type="ORF">PsorP6_014313</name>
</gene>
<protein>
    <submittedName>
        <fullName evidence="1">Uncharacterized protein</fullName>
    </submittedName>
</protein>
<dbReference type="Proteomes" id="UP001163321">
    <property type="component" value="Chromosome 9"/>
</dbReference>
<sequence>MDMIVIVIEWFLTGSFEVGESSSAKPSQMALTSFHIATSILRKLSNLEALSESPLTAALLNGDDSGEPDRAPFQL</sequence>
<comment type="caution">
    <text evidence="1">The sequence shown here is derived from an EMBL/GenBank/DDBJ whole genome shotgun (WGS) entry which is preliminary data.</text>
</comment>
<dbReference type="EMBL" id="CM047588">
    <property type="protein sequence ID" value="KAI9905491.1"/>
    <property type="molecule type" value="Genomic_DNA"/>
</dbReference>
<evidence type="ECO:0000313" key="2">
    <source>
        <dbReference type="Proteomes" id="UP001163321"/>
    </source>
</evidence>
<name>A0ACC0VI63_9STRA</name>
<keyword evidence="2" id="KW-1185">Reference proteome</keyword>
<proteinExistence type="predicted"/>
<evidence type="ECO:0000313" key="1">
    <source>
        <dbReference type="EMBL" id="KAI9905491.1"/>
    </source>
</evidence>